<dbReference type="Pfam" id="PF21277">
    <property type="entry name" value="T6SS_VgrG3-like_C"/>
    <property type="match status" value="1"/>
</dbReference>
<feature type="region of interest" description="Disordered" evidence="1">
    <location>
        <begin position="102"/>
        <end position="129"/>
    </location>
</feature>
<reference evidence="4" key="1">
    <citation type="journal article" date="2009" name="Environ. Microbiol.">
        <title>Contribution of mobile genetic elements to Desulfovibrio vulgaris genome plasticity.</title>
        <authorList>
            <person name="Walker C.B."/>
            <person name="Stolyar S."/>
            <person name="Chivian D."/>
            <person name="Pinel N."/>
            <person name="Gabster J.A."/>
            <person name="Dehal P.S."/>
            <person name="He Z."/>
            <person name="Yang Z.K."/>
            <person name="Yen H.C."/>
            <person name="Zhou J."/>
            <person name="Wall J.D."/>
            <person name="Hazen T.C."/>
            <person name="Arkin A.P."/>
            <person name="Stahl D.A."/>
        </authorList>
    </citation>
    <scope>NUCLEOTIDE SEQUENCE [LARGE SCALE GENOMIC DNA]</scope>
    <source>
        <strain evidence="4">DP4</strain>
    </source>
</reference>
<evidence type="ECO:0000259" key="2">
    <source>
        <dbReference type="Pfam" id="PF21277"/>
    </source>
</evidence>
<evidence type="ECO:0000313" key="3">
    <source>
        <dbReference type="EMBL" id="ABM27037.1"/>
    </source>
</evidence>
<evidence type="ECO:0000313" key="4">
    <source>
        <dbReference type="Proteomes" id="UP000009173"/>
    </source>
</evidence>
<dbReference type="RefSeq" id="WP_010940642.1">
    <property type="nucleotide sequence ID" value="NC_008751.1"/>
</dbReference>
<evidence type="ECO:0000256" key="1">
    <source>
        <dbReference type="SAM" id="MobiDB-lite"/>
    </source>
</evidence>
<feature type="domain" description="Type VI secretion system spike protein VgrG3-like C-terminal" evidence="2">
    <location>
        <begin position="131"/>
        <end position="322"/>
    </location>
</feature>
<accession>A0A0H3A3C6</accession>
<dbReference type="SMR" id="A0A0H3A3C6"/>
<dbReference type="AlphaFoldDB" id="A0A0H3A3C6"/>
<dbReference type="InterPro" id="IPR049073">
    <property type="entry name" value="T6SS_VgrG3-like_C"/>
</dbReference>
<dbReference type="KEGG" id="dvl:Dvul_0013"/>
<organism evidence="3 4">
    <name type="scientific">Nitratidesulfovibrio vulgaris (strain DP4)</name>
    <name type="common">Desulfovibrio vulgaris</name>
    <dbReference type="NCBI Taxonomy" id="391774"/>
    <lineage>
        <taxon>Bacteria</taxon>
        <taxon>Pseudomonadati</taxon>
        <taxon>Thermodesulfobacteriota</taxon>
        <taxon>Desulfovibrionia</taxon>
        <taxon>Desulfovibrionales</taxon>
        <taxon>Desulfovibrionaceae</taxon>
        <taxon>Nitratidesulfovibrio</taxon>
    </lineage>
</organism>
<feature type="compositionally biased region" description="Low complexity" evidence="1">
    <location>
        <begin position="111"/>
        <end position="122"/>
    </location>
</feature>
<dbReference type="HOGENOM" id="CLU_061353_0_0_7"/>
<sequence>MPYDKNLMPDVARGLSLPAPRSFSSRQGGAGFGQVLAQQGAVPDDAEAAGARALAAMAQVLEGQGGGIGSNGAMAARSLLALTGKMRLAGEGGMGDAISEATRTAQGKRTAAAPRSARASRSGGSGDVSGLGSLAAQFESGDEGIAAIGYDRHGGTSYGKFQIASRPGTMDRFLDYLDGQAPDIASRLREAGPANTGSRNGAMPDAWRAIADEQPARFEALQDRFITESHYVPALDAVSKQAGLDKGAFSPALKEVLWSTAVQHGPGAAARIFNRAVDLAGDGKGSQHERELIRNVYAVRSEQFGSSTSRVREAVQQRLQREMQLALNMVGKGPDRA</sequence>
<dbReference type="SUPFAM" id="SSF53955">
    <property type="entry name" value="Lysozyme-like"/>
    <property type="match status" value="1"/>
</dbReference>
<name>A0A0H3A3C6_NITV4</name>
<dbReference type="EMBL" id="CP000527">
    <property type="protein sequence ID" value="ABM27037.1"/>
    <property type="molecule type" value="Genomic_DNA"/>
</dbReference>
<proteinExistence type="predicted"/>
<dbReference type="Proteomes" id="UP000009173">
    <property type="component" value="Chromosome"/>
</dbReference>
<protein>
    <recommendedName>
        <fullName evidence="2">Type VI secretion system spike protein VgrG3-like C-terminal domain-containing protein</fullName>
    </recommendedName>
</protein>
<dbReference type="InterPro" id="IPR023346">
    <property type="entry name" value="Lysozyme-like_dom_sf"/>
</dbReference>
<gene>
    <name evidence="3" type="ordered locus">Dvul_0013</name>
</gene>